<reference evidence="2 3" key="1">
    <citation type="submission" date="2011-02" db="EMBL/GenBank/DDBJ databases">
        <authorList>
            <person name="Stanhope M.J."/>
            <person name="Durkin A.S."/>
            <person name="Hostetler J."/>
            <person name="Kim M."/>
            <person name="Radune D."/>
            <person name="Singh I."/>
            <person name="Town C.D."/>
        </authorList>
    </citation>
    <scope>NUCLEOTIDE SEQUENCE [LARGE SCALE GENOMIC DNA]</scope>
    <source>
        <strain evidence="2 3">NCFD 2020</strain>
    </source>
</reference>
<dbReference type="RefSeq" id="WP_003104914.1">
    <property type="nucleotide sequence ID" value="NZ_AEUT02000001.1"/>
</dbReference>
<protein>
    <submittedName>
        <fullName evidence="2">Uncharacterized protein</fullName>
    </submittedName>
</protein>
<dbReference type="AlphaFoldDB" id="F1YZF8"/>
<evidence type="ECO:0000313" key="3">
    <source>
        <dbReference type="Proteomes" id="UP000003732"/>
    </source>
</evidence>
<dbReference type="Proteomes" id="UP000003732">
    <property type="component" value="Unassembled WGS sequence"/>
</dbReference>
<name>F1YZF8_9STRE</name>
<organism evidence="2 3">
    <name type="scientific">Streptococcus parauberis NCFD 2020</name>
    <dbReference type="NCBI Taxonomy" id="873447"/>
    <lineage>
        <taxon>Bacteria</taxon>
        <taxon>Bacillati</taxon>
        <taxon>Bacillota</taxon>
        <taxon>Bacilli</taxon>
        <taxon>Lactobacillales</taxon>
        <taxon>Streptococcaceae</taxon>
        <taxon>Streptococcus</taxon>
    </lineage>
</organism>
<evidence type="ECO:0000313" key="2">
    <source>
        <dbReference type="EMBL" id="EGE54425.1"/>
    </source>
</evidence>
<keyword evidence="1" id="KW-0472">Membrane</keyword>
<proteinExistence type="predicted"/>
<dbReference type="EMBL" id="AEUT02000001">
    <property type="protein sequence ID" value="EGE54425.1"/>
    <property type="molecule type" value="Genomic_DNA"/>
</dbReference>
<accession>F1YZF8</accession>
<keyword evidence="1" id="KW-1133">Transmembrane helix</keyword>
<dbReference type="HOGENOM" id="CLU_3104454_0_0_9"/>
<sequence length="51" mass="5959">MEKIIDMVKTSRGYLLILMSGGIVWYAIYRGGKYEIRYKEIGFQADIPTNR</sequence>
<keyword evidence="1" id="KW-0812">Transmembrane</keyword>
<evidence type="ECO:0000256" key="1">
    <source>
        <dbReference type="SAM" id="Phobius"/>
    </source>
</evidence>
<dbReference type="GeneID" id="61421894"/>
<gene>
    <name evidence="2" type="ORF">SPB_1686</name>
</gene>
<comment type="caution">
    <text evidence="2">The sequence shown here is derived from an EMBL/GenBank/DDBJ whole genome shotgun (WGS) entry which is preliminary data.</text>
</comment>
<feature type="transmembrane region" description="Helical" evidence="1">
    <location>
        <begin position="12"/>
        <end position="29"/>
    </location>
</feature>